<dbReference type="AlphaFoldDB" id="A0A0J7I0H1"/>
<proteinExistence type="predicted"/>
<reference evidence="1 2" key="1">
    <citation type="journal article" date="2013" name="Int. J. Syst. Evol. Microbiol.">
        <title>Chryseobacterium angstadtii sp. nov., isolated from a newt tank.</title>
        <authorList>
            <person name="Kirk K.E."/>
            <person name="Hoffman J.A."/>
            <person name="Smith K.A."/>
            <person name="Strahan B.L."/>
            <person name="Failor K.C."/>
            <person name="Krebs J.E."/>
            <person name="Gale A.N."/>
            <person name="Do T.D."/>
            <person name="Sontag T.C."/>
            <person name="Batties A.M."/>
            <person name="Mistiszyn K."/>
            <person name="Newman J.D."/>
        </authorList>
    </citation>
    <scope>NUCLEOTIDE SEQUENCE [LARGE SCALE GENOMIC DNA]</scope>
    <source>
        <strain evidence="1 2">KM</strain>
    </source>
</reference>
<name>A0A0J7I0H1_9FLAO</name>
<comment type="caution">
    <text evidence="1">The sequence shown here is derived from an EMBL/GenBank/DDBJ whole genome shotgun (WGS) entry which is preliminary data.</text>
</comment>
<keyword evidence="2" id="KW-1185">Reference proteome</keyword>
<gene>
    <name evidence="1" type="ORF">ACM46_20425</name>
</gene>
<evidence type="ECO:0000313" key="1">
    <source>
        <dbReference type="EMBL" id="KMQ59459.1"/>
    </source>
</evidence>
<dbReference type="STRING" id="558151.ACM46_20425"/>
<accession>A0A0J7I0H1</accession>
<evidence type="ECO:0000313" key="2">
    <source>
        <dbReference type="Proteomes" id="UP000036261"/>
    </source>
</evidence>
<dbReference type="EMBL" id="LFND01000007">
    <property type="protein sequence ID" value="KMQ59459.1"/>
    <property type="molecule type" value="Genomic_DNA"/>
</dbReference>
<dbReference type="Proteomes" id="UP000036261">
    <property type="component" value="Unassembled WGS sequence"/>
</dbReference>
<protein>
    <submittedName>
        <fullName evidence="1">Uncharacterized protein</fullName>
    </submittedName>
</protein>
<organism evidence="1 2">
    <name type="scientific">Chryseobacterium angstadtii</name>
    <dbReference type="NCBI Taxonomy" id="558151"/>
    <lineage>
        <taxon>Bacteria</taxon>
        <taxon>Pseudomonadati</taxon>
        <taxon>Bacteroidota</taxon>
        <taxon>Flavobacteriia</taxon>
        <taxon>Flavobacteriales</taxon>
        <taxon>Weeksellaceae</taxon>
        <taxon>Chryseobacterium group</taxon>
        <taxon>Chryseobacterium</taxon>
    </lineage>
</organism>
<sequence>MLGSDYKGFLDFVQHTMKDRNYYYFHPAIFSQAIQEAPYYYDDILVSFGRTAKWFLDTESKLHEFMLEFEDILRHIDFQHAQIKMGGVYSDYSFFWLNKKKLINQPGGSFKTMMDYLAENKIRFFESEDLYFGLGEINLSTGWCEKRYDEDELKSFDIQYPGFKYPI</sequence>
<dbReference type="PATRIC" id="fig|558151.6.peg.4291"/>